<gene>
    <name evidence="1" type="ORF">CEXT_419351</name>
</gene>
<dbReference type="AlphaFoldDB" id="A0AAV4N3H9"/>
<dbReference type="Proteomes" id="UP001054945">
    <property type="component" value="Unassembled WGS sequence"/>
</dbReference>
<comment type="caution">
    <text evidence="1">The sequence shown here is derived from an EMBL/GenBank/DDBJ whole genome shotgun (WGS) entry which is preliminary data.</text>
</comment>
<protein>
    <submittedName>
        <fullName evidence="1">Uncharacterized protein</fullName>
    </submittedName>
</protein>
<organism evidence="1 2">
    <name type="scientific">Caerostris extrusa</name>
    <name type="common">Bark spider</name>
    <name type="synonym">Caerostris bankana</name>
    <dbReference type="NCBI Taxonomy" id="172846"/>
    <lineage>
        <taxon>Eukaryota</taxon>
        <taxon>Metazoa</taxon>
        <taxon>Ecdysozoa</taxon>
        <taxon>Arthropoda</taxon>
        <taxon>Chelicerata</taxon>
        <taxon>Arachnida</taxon>
        <taxon>Araneae</taxon>
        <taxon>Araneomorphae</taxon>
        <taxon>Entelegynae</taxon>
        <taxon>Araneoidea</taxon>
        <taxon>Araneidae</taxon>
        <taxon>Caerostris</taxon>
    </lineage>
</organism>
<evidence type="ECO:0000313" key="2">
    <source>
        <dbReference type="Proteomes" id="UP001054945"/>
    </source>
</evidence>
<reference evidence="1 2" key="1">
    <citation type="submission" date="2021-06" db="EMBL/GenBank/DDBJ databases">
        <title>Caerostris extrusa draft genome.</title>
        <authorList>
            <person name="Kono N."/>
            <person name="Arakawa K."/>
        </authorList>
    </citation>
    <scope>NUCLEOTIDE SEQUENCE [LARGE SCALE GENOMIC DNA]</scope>
</reference>
<accession>A0AAV4N3H9</accession>
<keyword evidence="2" id="KW-1185">Reference proteome</keyword>
<dbReference type="EMBL" id="BPLR01002888">
    <property type="protein sequence ID" value="GIX78991.1"/>
    <property type="molecule type" value="Genomic_DNA"/>
</dbReference>
<proteinExistence type="predicted"/>
<sequence>MLNEEIQQKSVLPNCDVQKIYGIELIVTFNEAGTVFRNLRRKRRPCIGVIPSSQGDQEPAIYSKSVTYPVL</sequence>
<evidence type="ECO:0000313" key="1">
    <source>
        <dbReference type="EMBL" id="GIX78991.1"/>
    </source>
</evidence>
<name>A0AAV4N3H9_CAEEX</name>